<keyword evidence="4" id="KW-1185">Reference proteome</keyword>
<feature type="compositionally biased region" description="Low complexity" evidence="1">
    <location>
        <begin position="96"/>
        <end position="106"/>
    </location>
</feature>
<evidence type="ECO:0000256" key="2">
    <source>
        <dbReference type="SAM" id="Phobius"/>
    </source>
</evidence>
<feature type="region of interest" description="Disordered" evidence="1">
    <location>
        <begin position="90"/>
        <end position="114"/>
    </location>
</feature>
<dbReference type="AlphaFoldDB" id="A0A5B7J4E0"/>
<keyword evidence="2" id="KW-0472">Membrane</keyword>
<accession>A0A5B7J4E0</accession>
<proteinExistence type="predicted"/>
<name>A0A5B7J4E0_PORTR</name>
<gene>
    <name evidence="3" type="ORF">E2C01_083727</name>
</gene>
<comment type="caution">
    <text evidence="3">The sequence shown here is derived from an EMBL/GenBank/DDBJ whole genome shotgun (WGS) entry which is preliminary data.</text>
</comment>
<keyword evidence="2" id="KW-0812">Transmembrane</keyword>
<organism evidence="3 4">
    <name type="scientific">Portunus trituberculatus</name>
    <name type="common">Swimming crab</name>
    <name type="synonym">Neptunus trituberculatus</name>
    <dbReference type="NCBI Taxonomy" id="210409"/>
    <lineage>
        <taxon>Eukaryota</taxon>
        <taxon>Metazoa</taxon>
        <taxon>Ecdysozoa</taxon>
        <taxon>Arthropoda</taxon>
        <taxon>Crustacea</taxon>
        <taxon>Multicrustacea</taxon>
        <taxon>Malacostraca</taxon>
        <taxon>Eumalacostraca</taxon>
        <taxon>Eucarida</taxon>
        <taxon>Decapoda</taxon>
        <taxon>Pleocyemata</taxon>
        <taxon>Brachyura</taxon>
        <taxon>Eubrachyura</taxon>
        <taxon>Portunoidea</taxon>
        <taxon>Portunidae</taxon>
        <taxon>Portuninae</taxon>
        <taxon>Portunus</taxon>
    </lineage>
</organism>
<sequence length="114" mass="12562">MRWKEGHGVEVEGCLDWVAVVIVVVAMGWLFPRLERAGEHLKDVGGSSAIAGVRHGDQWNRASDSRAEERFALSKPRFSKATEMISRGFKTVSPVNNGTGKGNKNTIIEKKKAQ</sequence>
<dbReference type="EMBL" id="VSRR010078996">
    <property type="protein sequence ID" value="MPC88806.1"/>
    <property type="molecule type" value="Genomic_DNA"/>
</dbReference>
<evidence type="ECO:0000313" key="4">
    <source>
        <dbReference type="Proteomes" id="UP000324222"/>
    </source>
</evidence>
<reference evidence="3 4" key="1">
    <citation type="submission" date="2019-05" db="EMBL/GenBank/DDBJ databases">
        <title>Another draft genome of Portunus trituberculatus and its Hox gene families provides insights of decapod evolution.</title>
        <authorList>
            <person name="Jeong J.-H."/>
            <person name="Song I."/>
            <person name="Kim S."/>
            <person name="Choi T."/>
            <person name="Kim D."/>
            <person name="Ryu S."/>
            <person name="Kim W."/>
        </authorList>
    </citation>
    <scope>NUCLEOTIDE SEQUENCE [LARGE SCALE GENOMIC DNA]</scope>
    <source>
        <tissue evidence="3">Muscle</tissue>
    </source>
</reference>
<protein>
    <submittedName>
        <fullName evidence="3">Uncharacterized protein</fullName>
    </submittedName>
</protein>
<feature type="transmembrane region" description="Helical" evidence="2">
    <location>
        <begin position="15"/>
        <end position="32"/>
    </location>
</feature>
<dbReference type="Proteomes" id="UP000324222">
    <property type="component" value="Unassembled WGS sequence"/>
</dbReference>
<evidence type="ECO:0000313" key="3">
    <source>
        <dbReference type="EMBL" id="MPC88806.1"/>
    </source>
</evidence>
<evidence type="ECO:0000256" key="1">
    <source>
        <dbReference type="SAM" id="MobiDB-lite"/>
    </source>
</evidence>
<keyword evidence="2" id="KW-1133">Transmembrane helix</keyword>